<reference evidence="1 2" key="1">
    <citation type="submission" date="2018-06" db="EMBL/GenBank/DDBJ databases">
        <title>Draft Whole-Genome Sequence of the purple photosynthetic bacterium Rhodospeudomonas palustris XCP.</title>
        <authorList>
            <person name="Rayyan A."/>
            <person name="Meyer T.E."/>
            <person name="Kyndt J.A."/>
        </authorList>
    </citation>
    <scope>NUCLEOTIDE SEQUENCE [LARGE SCALE GENOMIC DNA]</scope>
    <source>
        <strain evidence="1 2">XCP</strain>
    </source>
</reference>
<accession>A0A323UJ54</accession>
<evidence type="ECO:0000313" key="2">
    <source>
        <dbReference type="Proteomes" id="UP000248134"/>
    </source>
</evidence>
<dbReference type="InterPro" id="IPR011739">
    <property type="entry name" value="GTA_rcc01693"/>
</dbReference>
<sequence>MTPFPWAEAMQFGLGVLRLPPDQFWRMTPRELAAAIAGLRGGGISSLGRAAFDELMRCYPDHEEPAQ</sequence>
<comment type="caution">
    <text evidence="1">The sequence shown here is derived from an EMBL/GenBank/DDBJ whole genome shotgun (WGS) entry which is preliminary data.</text>
</comment>
<dbReference type="NCBIfam" id="TIGR02216">
    <property type="entry name" value="phage_TIGR02216"/>
    <property type="match status" value="1"/>
</dbReference>
<evidence type="ECO:0008006" key="3">
    <source>
        <dbReference type="Google" id="ProtNLM"/>
    </source>
</evidence>
<gene>
    <name evidence="1" type="ORF">DNX69_07535</name>
</gene>
<protein>
    <recommendedName>
        <fullName evidence="3">Phage tail assembly chaperone</fullName>
    </recommendedName>
</protein>
<dbReference type="RefSeq" id="WP_110785391.1">
    <property type="nucleotide sequence ID" value="NZ_QKQS01000012.1"/>
</dbReference>
<dbReference type="Proteomes" id="UP000248134">
    <property type="component" value="Unassembled WGS sequence"/>
</dbReference>
<organism evidence="1 2">
    <name type="scientific">Rhodopseudomonas palustris</name>
    <dbReference type="NCBI Taxonomy" id="1076"/>
    <lineage>
        <taxon>Bacteria</taxon>
        <taxon>Pseudomonadati</taxon>
        <taxon>Pseudomonadota</taxon>
        <taxon>Alphaproteobacteria</taxon>
        <taxon>Hyphomicrobiales</taxon>
        <taxon>Nitrobacteraceae</taxon>
        <taxon>Rhodopseudomonas</taxon>
    </lineage>
</organism>
<dbReference type="InterPro" id="IPR019056">
    <property type="entry name" value="Phage_TAC_6"/>
</dbReference>
<name>A0A323UJ54_RHOPL</name>
<dbReference type="AlphaFoldDB" id="A0A323UJ54"/>
<dbReference type="OrthoDB" id="7582980at2"/>
<dbReference type="EMBL" id="QKQS01000012">
    <property type="protein sequence ID" value="PZA12735.1"/>
    <property type="molecule type" value="Genomic_DNA"/>
</dbReference>
<proteinExistence type="predicted"/>
<evidence type="ECO:0000313" key="1">
    <source>
        <dbReference type="EMBL" id="PZA12735.1"/>
    </source>
</evidence>
<dbReference type="Pfam" id="PF09550">
    <property type="entry name" value="Phage_TAC_6"/>
    <property type="match status" value="1"/>
</dbReference>